<gene>
    <name evidence="4" type="ORF">TCE0_043r15948</name>
</gene>
<reference evidence="5" key="1">
    <citation type="journal article" date="2015" name="Genome Announc.">
        <title>Draft genome sequence of Talaromyces cellulolyticus strain Y-94, a source of lignocellulosic biomass-degrading enzymes.</title>
        <authorList>
            <person name="Fujii T."/>
            <person name="Koike H."/>
            <person name="Sawayama S."/>
            <person name="Yano S."/>
            <person name="Inoue H."/>
        </authorList>
    </citation>
    <scope>NUCLEOTIDE SEQUENCE [LARGE SCALE GENOMIC DNA]</scope>
    <source>
        <strain evidence="5">Y-94</strain>
    </source>
</reference>
<dbReference type="Proteomes" id="UP000053095">
    <property type="component" value="Unassembled WGS sequence"/>
</dbReference>
<dbReference type="InterPro" id="IPR000782">
    <property type="entry name" value="FAS1_domain"/>
</dbReference>
<dbReference type="SUPFAM" id="SSF82153">
    <property type="entry name" value="FAS1 domain"/>
    <property type="match status" value="2"/>
</dbReference>
<feature type="compositionally biased region" description="Pro residues" evidence="1">
    <location>
        <begin position="212"/>
        <end position="222"/>
    </location>
</feature>
<proteinExistence type="predicted"/>
<dbReference type="EMBL" id="DF933839">
    <property type="protein sequence ID" value="GAM42200.1"/>
    <property type="molecule type" value="Genomic_DNA"/>
</dbReference>
<feature type="domain" description="FAS1" evidence="3">
    <location>
        <begin position="237"/>
        <end position="376"/>
    </location>
</feature>
<protein>
    <submittedName>
        <fullName evidence="4">Fasciclin domain family protein</fullName>
    </submittedName>
</protein>
<dbReference type="SMART" id="SM00554">
    <property type="entry name" value="FAS1"/>
    <property type="match status" value="2"/>
</dbReference>
<evidence type="ECO:0000313" key="5">
    <source>
        <dbReference type="Proteomes" id="UP000053095"/>
    </source>
</evidence>
<evidence type="ECO:0000259" key="3">
    <source>
        <dbReference type="PROSITE" id="PS50213"/>
    </source>
</evidence>
<dbReference type="Gene3D" id="2.30.180.10">
    <property type="entry name" value="FAS1 domain"/>
    <property type="match status" value="2"/>
</dbReference>
<keyword evidence="5" id="KW-1185">Reference proteome</keyword>
<dbReference type="PANTHER" id="PTHR10900">
    <property type="entry name" value="PERIOSTIN-RELATED"/>
    <property type="match status" value="1"/>
</dbReference>
<keyword evidence="2" id="KW-0732">Signal</keyword>
<dbReference type="PANTHER" id="PTHR10900:SF125">
    <property type="entry name" value="FAS1 DOMAIN-CONTAINING PROTEIN YLR001C"/>
    <property type="match status" value="1"/>
</dbReference>
<evidence type="ECO:0000256" key="2">
    <source>
        <dbReference type="SAM" id="SignalP"/>
    </source>
</evidence>
<feature type="signal peptide" evidence="2">
    <location>
        <begin position="1"/>
        <end position="15"/>
    </location>
</feature>
<feature type="domain" description="FAS1" evidence="3">
    <location>
        <begin position="373"/>
        <end position="537"/>
    </location>
</feature>
<evidence type="ECO:0000256" key="1">
    <source>
        <dbReference type="SAM" id="MobiDB-lite"/>
    </source>
</evidence>
<name>A0A0B8MYG6_TALPI</name>
<dbReference type="InterPro" id="IPR036378">
    <property type="entry name" value="FAS1_dom_sf"/>
</dbReference>
<feature type="chain" id="PRO_5012768469" evidence="2">
    <location>
        <begin position="16"/>
        <end position="590"/>
    </location>
</feature>
<feature type="region of interest" description="Disordered" evidence="1">
    <location>
        <begin position="128"/>
        <end position="166"/>
    </location>
</feature>
<feature type="region of interest" description="Disordered" evidence="1">
    <location>
        <begin position="204"/>
        <end position="237"/>
    </location>
</feature>
<dbReference type="Pfam" id="PF02469">
    <property type="entry name" value="Fasciclin"/>
    <property type="match status" value="2"/>
</dbReference>
<sequence length="590" mass="66370">MKTAVFLSAASLAAAFVIPGNDQQLLAALSKDAITTTGGIAPPAEEIVQPEQPKERLGHDHHDNENEKGGYLVGSAGNDGLKLKWHGVAAFVEGLERSVQHFEEIDLEWLGRSDESFSFGWEKEMMKEEKNEKKKDKKKHGKKHGDDGKHFDGKKHHKSEHADHEVDEFDIPACPYHRHGKRHGFFSKAIRKLKHMLGFPAPKFEDGESPYGLPPHGHPPHGPPHDPHHGHHHDSPTSTIYEQISQSKHTRIFTRIINQYDEVVKYLNSTSATNYTVFVPIDAAFEGIHHPHHNISKEAILHWLEYHISPEVFTLHDFFDVQTVPTLRHEETENKFPQRISTSLTRKGLTLNFHSHVIRPDIHATNGIIHAIDKLLIPALSAKTAIEFVPSLFSTLDLALIKTGLIEKLDPSTAKIGGTFFAPTNQAFAKLPAKVNAFLFSAAGQKYLKALLKYHLVPGHIVFTDAYYKSQSDDGVEGSLVAKKHLDLPTYLNHTPIAIDIRNFHRLTLITVNKHTPVSVPNVPVKEGVIHLVSSILLPPHKHGHDHSDADVPEIKEEGRDHDHDHDHDHHDHHEVTVHELMERLEAYVE</sequence>
<dbReference type="AlphaFoldDB" id="A0A0B8MYG6"/>
<accession>A0A0B8MYG6</accession>
<dbReference type="PROSITE" id="PS50213">
    <property type="entry name" value="FAS1"/>
    <property type="match status" value="2"/>
</dbReference>
<dbReference type="InterPro" id="IPR050904">
    <property type="entry name" value="Adhesion/Biosynth-related"/>
</dbReference>
<organism evidence="4 5">
    <name type="scientific">Talaromyces pinophilus</name>
    <name type="common">Penicillium pinophilum</name>
    <dbReference type="NCBI Taxonomy" id="128442"/>
    <lineage>
        <taxon>Eukaryota</taxon>
        <taxon>Fungi</taxon>
        <taxon>Dikarya</taxon>
        <taxon>Ascomycota</taxon>
        <taxon>Pezizomycotina</taxon>
        <taxon>Eurotiomycetes</taxon>
        <taxon>Eurotiomycetidae</taxon>
        <taxon>Eurotiales</taxon>
        <taxon>Trichocomaceae</taxon>
        <taxon>Talaromyces</taxon>
        <taxon>Talaromyces sect. Talaromyces</taxon>
    </lineage>
</organism>
<evidence type="ECO:0000313" key="4">
    <source>
        <dbReference type="EMBL" id="GAM42200.1"/>
    </source>
</evidence>